<dbReference type="Proteomes" id="UP000176364">
    <property type="component" value="Unassembled WGS sequence"/>
</dbReference>
<comment type="caution">
    <text evidence="1">The sequence shown here is derived from an EMBL/GenBank/DDBJ whole genome shotgun (WGS) entry which is preliminary data.</text>
</comment>
<name>A0A1F5DWJ2_9BACT</name>
<dbReference type="GO" id="GO:0006355">
    <property type="term" value="P:regulation of DNA-templated transcription"/>
    <property type="evidence" value="ECO:0007669"/>
    <property type="project" value="InterPro"/>
</dbReference>
<evidence type="ECO:0000313" key="1">
    <source>
        <dbReference type="EMBL" id="OGD59454.1"/>
    </source>
</evidence>
<dbReference type="AlphaFoldDB" id="A0A1F5DWJ2"/>
<accession>A0A1F5DWJ2</accession>
<organism evidence="1 2">
    <name type="scientific">Candidatus Beckwithbacteria bacterium RIFCSPLOWO2_02_FULL_47_23</name>
    <dbReference type="NCBI Taxonomy" id="1797463"/>
    <lineage>
        <taxon>Bacteria</taxon>
        <taxon>Candidatus Beckwithiibacteriota</taxon>
    </lineage>
</organism>
<reference evidence="1 2" key="1">
    <citation type="journal article" date="2016" name="Nat. Commun.">
        <title>Thousands of microbial genomes shed light on interconnected biogeochemical processes in an aquifer system.</title>
        <authorList>
            <person name="Anantharaman K."/>
            <person name="Brown C.T."/>
            <person name="Hug L.A."/>
            <person name="Sharon I."/>
            <person name="Castelle C.J."/>
            <person name="Probst A.J."/>
            <person name="Thomas B.C."/>
            <person name="Singh A."/>
            <person name="Wilkins M.J."/>
            <person name="Karaoz U."/>
            <person name="Brodie E.L."/>
            <person name="Williams K.H."/>
            <person name="Hubbard S.S."/>
            <person name="Banfield J.F."/>
        </authorList>
    </citation>
    <scope>NUCLEOTIDE SEQUENCE [LARGE SCALE GENOMIC DNA]</scope>
</reference>
<dbReference type="GO" id="GO:0003677">
    <property type="term" value="F:DNA binding"/>
    <property type="evidence" value="ECO:0007669"/>
    <property type="project" value="InterPro"/>
</dbReference>
<dbReference type="EMBL" id="MEZQ01000034">
    <property type="protein sequence ID" value="OGD59454.1"/>
    <property type="molecule type" value="Genomic_DNA"/>
</dbReference>
<sequence>MTETFVPSDKWQNVPPFAKLTGREIKYLTLFVGGQNDEEIAAVCGTKPGTVKGALRIALNKVRGLDDIGGTMPDYSNRNVVGQLLIKQGYFEPAPEA</sequence>
<proteinExistence type="predicted"/>
<dbReference type="InterPro" id="IPR036388">
    <property type="entry name" value="WH-like_DNA-bd_sf"/>
</dbReference>
<dbReference type="Gene3D" id="1.10.10.10">
    <property type="entry name" value="Winged helix-like DNA-binding domain superfamily/Winged helix DNA-binding domain"/>
    <property type="match status" value="1"/>
</dbReference>
<dbReference type="SUPFAM" id="SSF46894">
    <property type="entry name" value="C-terminal effector domain of the bipartite response regulators"/>
    <property type="match status" value="1"/>
</dbReference>
<gene>
    <name evidence="1" type="ORF">A3I57_03340</name>
</gene>
<evidence type="ECO:0000313" key="2">
    <source>
        <dbReference type="Proteomes" id="UP000176364"/>
    </source>
</evidence>
<dbReference type="InterPro" id="IPR016032">
    <property type="entry name" value="Sig_transdc_resp-reg_C-effctor"/>
</dbReference>
<protein>
    <submittedName>
        <fullName evidence="1">Uncharacterized protein</fullName>
    </submittedName>
</protein>